<reference evidence="3" key="1">
    <citation type="submission" date="2018-02" db="EMBL/GenBank/DDBJ databases">
        <title>Genome sequence of Candidatus Liberibacter europaeus.</title>
        <authorList>
            <person name="Frampton R.A."/>
            <person name="Thompson S.M."/>
            <person name="David C."/>
            <person name="Addison S.M."/>
            <person name="Smith G.R."/>
        </authorList>
    </citation>
    <scope>NUCLEOTIDE SEQUENCE [LARGE SCALE GENOMIC DNA]</scope>
</reference>
<dbReference type="InterPro" id="IPR022107">
    <property type="entry name" value="DNA_pol_III_gamma/tau_C"/>
</dbReference>
<protein>
    <recommendedName>
        <fullName evidence="1">DNA polymerase III subunit gamma/ tau C-terminal domain-containing protein</fullName>
    </recommendedName>
</protein>
<sequence>MQVGNLSNNGSYHCEDDELIEKSNMSHTGVNSYISDNNEHKKKLMKLCDRYCDDTMKELLQNYLTVFSFEEGYLEVSLDKGCPDYLLKNLIIKLKNWTGNNWEIQSSQGFSFDNFREDDNIQAIRTFFPSSTIVCIRTK</sequence>
<dbReference type="Proteomes" id="UP000240811">
    <property type="component" value="Unassembled WGS sequence"/>
</dbReference>
<name>A0A2T4VZ32_9HYPH</name>
<gene>
    <name evidence="2" type="ORF">C4617_01145</name>
</gene>
<dbReference type="AlphaFoldDB" id="A0A2T4VZ32"/>
<dbReference type="EMBL" id="PSQJ01000001">
    <property type="protein sequence ID" value="PTL87037.1"/>
    <property type="molecule type" value="Genomic_DNA"/>
</dbReference>
<proteinExistence type="predicted"/>
<comment type="caution">
    <text evidence="2">The sequence shown here is derived from an EMBL/GenBank/DDBJ whole genome shotgun (WGS) entry which is preliminary data.</text>
</comment>
<feature type="domain" description="DNA polymerase III subunit gamma/ tau C-terminal" evidence="1">
    <location>
        <begin position="43"/>
        <end position="108"/>
    </location>
</feature>
<organism evidence="2 3">
    <name type="scientific">Candidatus Liberibacter europaeus</name>
    <dbReference type="NCBI Taxonomy" id="744859"/>
    <lineage>
        <taxon>Bacteria</taxon>
        <taxon>Pseudomonadati</taxon>
        <taxon>Pseudomonadota</taxon>
        <taxon>Alphaproteobacteria</taxon>
        <taxon>Hyphomicrobiales</taxon>
        <taxon>Rhizobiaceae</taxon>
        <taxon>Liberibacter</taxon>
    </lineage>
</organism>
<evidence type="ECO:0000313" key="2">
    <source>
        <dbReference type="EMBL" id="PTL87037.1"/>
    </source>
</evidence>
<accession>A0A2T4VZ32</accession>
<evidence type="ECO:0000259" key="1">
    <source>
        <dbReference type="Pfam" id="PF12362"/>
    </source>
</evidence>
<evidence type="ECO:0000313" key="3">
    <source>
        <dbReference type="Proteomes" id="UP000240811"/>
    </source>
</evidence>
<dbReference type="Pfam" id="PF12362">
    <property type="entry name" value="DUF3646"/>
    <property type="match status" value="1"/>
</dbReference>